<keyword evidence="3" id="KW-1185">Reference proteome</keyword>
<gene>
    <name evidence="2" type="ORF">QWZ15_01880</name>
</gene>
<organism evidence="2 3">
    <name type="scientific">Cyclobacterium jeungdonense</name>
    <dbReference type="NCBI Taxonomy" id="708087"/>
    <lineage>
        <taxon>Bacteria</taxon>
        <taxon>Pseudomonadati</taxon>
        <taxon>Bacteroidota</taxon>
        <taxon>Cytophagia</taxon>
        <taxon>Cytophagales</taxon>
        <taxon>Cyclobacteriaceae</taxon>
        <taxon>Cyclobacterium</taxon>
    </lineage>
</organism>
<accession>A0ABT8C479</accession>
<dbReference type="Proteomes" id="UP001236663">
    <property type="component" value="Unassembled WGS sequence"/>
</dbReference>
<evidence type="ECO:0000259" key="1">
    <source>
        <dbReference type="Pfam" id="PF11721"/>
    </source>
</evidence>
<sequence>MAFSSDPGAKLVSGTSYKFSNSGASSRKRYQLERNSPDLRIMVPVENGKYTVVTFHNELWYGKKVPKASAGNRVFTISLEGKVVKNELDLF</sequence>
<evidence type="ECO:0000313" key="3">
    <source>
        <dbReference type="Proteomes" id="UP001236663"/>
    </source>
</evidence>
<feature type="domain" description="Malectin" evidence="1">
    <location>
        <begin position="16"/>
        <end position="91"/>
    </location>
</feature>
<reference evidence="3" key="1">
    <citation type="journal article" date="2019" name="Int. J. Syst. Evol. Microbiol.">
        <title>The Global Catalogue of Microorganisms (GCM) 10K type strain sequencing project: providing services to taxonomists for standard genome sequencing and annotation.</title>
        <authorList>
            <consortium name="The Broad Institute Genomics Platform"/>
            <consortium name="The Broad Institute Genome Sequencing Center for Infectious Disease"/>
            <person name="Wu L."/>
            <person name="Ma J."/>
        </authorList>
    </citation>
    <scope>NUCLEOTIDE SEQUENCE [LARGE SCALE GENOMIC DNA]</scope>
    <source>
        <strain evidence="3">CECT 7706</strain>
    </source>
</reference>
<evidence type="ECO:0000313" key="2">
    <source>
        <dbReference type="EMBL" id="MDN3686565.1"/>
    </source>
</evidence>
<proteinExistence type="predicted"/>
<protein>
    <submittedName>
        <fullName evidence="2">Malectin domain-containing carbohydrate-binding protein</fullName>
    </submittedName>
</protein>
<name>A0ABT8C479_9BACT</name>
<dbReference type="RefSeq" id="WP_163384722.1">
    <property type="nucleotide sequence ID" value="NZ_JAUFQS010000003.1"/>
</dbReference>
<dbReference type="Gene3D" id="2.60.120.430">
    <property type="entry name" value="Galactose-binding lectin"/>
    <property type="match status" value="1"/>
</dbReference>
<dbReference type="EMBL" id="JAUFQS010000003">
    <property type="protein sequence ID" value="MDN3686565.1"/>
    <property type="molecule type" value="Genomic_DNA"/>
</dbReference>
<dbReference type="Pfam" id="PF11721">
    <property type="entry name" value="Malectin"/>
    <property type="match status" value="1"/>
</dbReference>
<comment type="caution">
    <text evidence="2">The sequence shown here is derived from an EMBL/GenBank/DDBJ whole genome shotgun (WGS) entry which is preliminary data.</text>
</comment>
<dbReference type="InterPro" id="IPR021720">
    <property type="entry name" value="Malectin_dom"/>
</dbReference>